<dbReference type="SUPFAM" id="SSF48452">
    <property type="entry name" value="TPR-like"/>
    <property type="match status" value="3"/>
</dbReference>
<accession>A0A1G8J6T8</accession>
<evidence type="ECO:0000256" key="3">
    <source>
        <dbReference type="PROSITE-ProRule" id="PRU00339"/>
    </source>
</evidence>
<feature type="repeat" description="TPR" evidence="3">
    <location>
        <begin position="21"/>
        <end position="54"/>
    </location>
</feature>
<sequence length="557" mass="63138">MHDYYNLGRYSRPVTTSSSEAQVWFDRGLIWRYGFNHEEAVKCFRKAAECDPGCAMAHWGVAYALGPYYNKPWADFNEEDLKQTLVEARRATEEALALANGAGAVEKALIRGLERRYQSDHVADNEDLRTWSDAYAGAMRKVYAAFPDDADVAALFAEALMDRTPWQLWDLESGEPAEGADTVEVVAVLEQSLRLSDEREVAHPGLIHLYIHAMEMSPHPERALRPADTLRDLVPDAGHLRHMPSHIDILCGDYHSALVANERAIEADRKYLEREGPFNFYTLSRCHDYHFKLYAAMFLGQFRPALDAANEMLATVPEALLRQATPPIADWLEGYLPMKAHVLVRFGKWQEILDEPLPEDPDLYRATTTVWHYAKGIAHAALGQTAAAEAEQRRFEEAFARVPEARMFFNYRYVDILAVAAEMLRGEIAYRKDDHEAAFAHLRAAVARDDGLPYDEPWGWMQPTRHALGALLLEQGHAREAAQVYEADLGMDRGYRRISRHPDNVWGLHGYVEALHRLGQHEEADAIQPRLDLAMSRADVEIRASCFCRLGDECCAS</sequence>
<evidence type="ECO:0000313" key="4">
    <source>
        <dbReference type="EMBL" id="SDI26975.1"/>
    </source>
</evidence>
<keyword evidence="5" id="KW-1185">Reference proteome</keyword>
<dbReference type="PANTHER" id="PTHR45588:SF1">
    <property type="entry name" value="WW DOMAIN-CONTAINING PROTEIN"/>
    <property type="match status" value="1"/>
</dbReference>
<keyword evidence="2 3" id="KW-0802">TPR repeat</keyword>
<dbReference type="PANTHER" id="PTHR45588">
    <property type="entry name" value="TPR DOMAIN-CONTAINING PROTEIN"/>
    <property type="match status" value="1"/>
</dbReference>
<proteinExistence type="predicted"/>
<dbReference type="InterPro" id="IPR019734">
    <property type="entry name" value="TPR_rpt"/>
</dbReference>
<dbReference type="AlphaFoldDB" id="A0A1G8J6T8"/>
<dbReference type="SMART" id="SM00028">
    <property type="entry name" value="TPR"/>
    <property type="match status" value="2"/>
</dbReference>
<organism evidence="4 5">
    <name type="scientific">Mesorhizobium muleiense</name>
    <dbReference type="NCBI Taxonomy" id="1004279"/>
    <lineage>
        <taxon>Bacteria</taxon>
        <taxon>Pseudomonadati</taxon>
        <taxon>Pseudomonadota</taxon>
        <taxon>Alphaproteobacteria</taxon>
        <taxon>Hyphomicrobiales</taxon>
        <taxon>Phyllobacteriaceae</taxon>
        <taxon>Mesorhizobium</taxon>
    </lineage>
</organism>
<protein>
    <submittedName>
        <fullName evidence="4">Tetratricopeptide repeat-containing protein</fullName>
    </submittedName>
</protein>
<evidence type="ECO:0000256" key="1">
    <source>
        <dbReference type="ARBA" id="ARBA00022737"/>
    </source>
</evidence>
<dbReference type="Proteomes" id="UP000198894">
    <property type="component" value="Unassembled WGS sequence"/>
</dbReference>
<name>A0A1G8J6T8_9HYPH</name>
<gene>
    <name evidence="4" type="ORF">SAMN05428953_101614</name>
</gene>
<dbReference type="EMBL" id="FNEE01000001">
    <property type="protein sequence ID" value="SDI26975.1"/>
    <property type="molecule type" value="Genomic_DNA"/>
</dbReference>
<dbReference type="Pfam" id="PF07719">
    <property type="entry name" value="TPR_2"/>
    <property type="match status" value="1"/>
</dbReference>
<dbReference type="InterPro" id="IPR011990">
    <property type="entry name" value="TPR-like_helical_dom_sf"/>
</dbReference>
<dbReference type="Gene3D" id="1.25.40.10">
    <property type="entry name" value="Tetratricopeptide repeat domain"/>
    <property type="match status" value="2"/>
</dbReference>
<evidence type="ECO:0000313" key="5">
    <source>
        <dbReference type="Proteomes" id="UP000198894"/>
    </source>
</evidence>
<keyword evidence="1" id="KW-0677">Repeat</keyword>
<evidence type="ECO:0000256" key="2">
    <source>
        <dbReference type="ARBA" id="ARBA00022803"/>
    </source>
</evidence>
<reference evidence="5" key="1">
    <citation type="submission" date="2016-10" db="EMBL/GenBank/DDBJ databases">
        <authorList>
            <person name="Varghese N."/>
            <person name="Submissions S."/>
        </authorList>
    </citation>
    <scope>NUCLEOTIDE SEQUENCE [LARGE SCALE GENOMIC DNA]</scope>
    <source>
        <strain evidence="5">CGMCC 1.11022</strain>
    </source>
</reference>
<dbReference type="RefSeq" id="WP_091590518.1">
    <property type="nucleotide sequence ID" value="NZ_FNEE01000001.1"/>
</dbReference>
<dbReference type="PROSITE" id="PS50005">
    <property type="entry name" value="TPR"/>
    <property type="match status" value="1"/>
</dbReference>
<dbReference type="InterPro" id="IPR013105">
    <property type="entry name" value="TPR_2"/>
</dbReference>